<accession>A0A1N6JN41</accession>
<dbReference type="Proteomes" id="UP000185151">
    <property type="component" value="Unassembled WGS sequence"/>
</dbReference>
<dbReference type="RefSeq" id="WP_290439565.1">
    <property type="nucleotide sequence ID" value="NZ_FSRU01000001.1"/>
</dbReference>
<keyword evidence="2" id="KW-1185">Reference proteome</keyword>
<gene>
    <name evidence="1" type="ORF">SAMN05444165_3375</name>
</gene>
<protein>
    <submittedName>
        <fullName evidence="1">Uncharacterized protein</fullName>
    </submittedName>
</protein>
<dbReference type="AlphaFoldDB" id="A0A1N6JN41"/>
<evidence type="ECO:0000313" key="1">
    <source>
        <dbReference type="EMBL" id="SIO45814.1"/>
    </source>
</evidence>
<organism evidence="1 2">
    <name type="scientific">Paraburkholderia phenazinium</name>
    <dbReference type="NCBI Taxonomy" id="60549"/>
    <lineage>
        <taxon>Bacteria</taxon>
        <taxon>Pseudomonadati</taxon>
        <taxon>Pseudomonadota</taxon>
        <taxon>Betaproteobacteria</taxon>
        <taxon>Burkholderiales</taxon>
        <taxon>Burkholderiaceae</taxon>
        <taxon>Paraburkholderia</taxon>
    </lineage>
</organism>
<dbReference type="EMBL" id="FSRU01000001">
    <property type="protein sequence ID" value="SIO45814.1"/>
    <property type="molecule type" value="Genomic_DNA"/>
</dbReference>
<evidence type="ECO:0000313" key="2">
    <source>
        <dbReference type="Proteomes" id="UP000185151"/>
    </source>
</evidence>
<reference evidence="1 2" key="1">
    <citation type="submission" date="2016-11" db="EMBL/GenBank/DDBJ databases">
        <authorList>
            <person name="Jaros S."/>
            <person name="Januszkiewicz K."/>
            <person name="Wedrychowicz H."/>
        </authorList>
    </citation>
    <scope>NUCLEOTIDE SEQUENCE [LARGE SCALE GENOMIC DNA]</scope>
    <source>
        <strain evidence="1 2">GAS95</strain>
    </source>
</reference>
<sequence>MRRLLAMLVFLAGGLIAELAHPVQCSLINVNRVRVNLRKE</sequence>
<name>A0A1N6JN41_9BURK</name>
<proteinExistence type="predicted"/>